<gene>
    <name evidence="1" type="ORF">AVEN_195383_1</name>
</gene>
<comment type="caution">
    <text evidence="1">The sequence shown here is derived from an EMBL/GenBank/DDBJ whole genome shotgun (WGS) entry which is preliminary data.</text>
</comment>
<evidence type="ECO:0000313" key="2">
    <source>
        <dbReference type="Proteomes" id="UP000499080"/>
    </source>
</evidence>
<evidence type="ECO:0000313" key="1">
    <source>
        <dbReference type="EMBL" id="GBM16278.1"/>
    </source>
</evidence>
<reference evidence="1 2" key="1">
    <citation type="journal article" date="2019" name="Sci. Rep.">
        <title>Orb-weaving spider Araneus ventricosus genome elucidates the spidroin gene catalogue.</title>
        <authorList>
            <person name="Kono N."/>
            <person name="Nakamura H."/>
            <person name="Ohtoshi R."/>
            <person name="Moran D.A.P."/>
            <person name="Shinohara A."/>
            <person name="Yoshida Y."/>
            <person name="Fujiwara M."/>
            <person name="Mori M."/>
            <person name="Tomita M."/>
            <person name="Arakawa K."/>
        </authorList>
    </citation>
    <scope>NUCLEOTIDE SEQUENCE [LARGE SCALE GENOMIC DNA]</scope>
</reference>
<proteinExistence type="predicted"/>
<accession>A0A4Y2DKA0</accession>
<keyword evidence="2" id="KW-1185">Reference proteome</keyword>
<sequence length="114" mass="12921">MLEELHVLRRKLILSYLVVESHGHSRWRSRSSCSTITLIPLIIWSRGGLVVRSRLQGRRIPASKPDSAEDPPCTGPLHANSYVMAKHPPTGAVPTDSPIAFRVFKDERERELVW</sequence>
<dbReference type="Proteomes" id="UP000499080">
    <property type="component" value="Unassembled WGS sequence"/>
</dbReference>
<dbReference type="AlphaFoldDB" id="A0A4Y2DKA0"/>
<protein>
    <submittedName>
        <fullName evidence="1">Uncharacterized protein</fullName>
    </submittedName>
</protein>
<dbReference type="EMBL" id="BGPR01000370">
    <property type="protein sequence ID" value="GBM16278.1"/>
    <property type="molecule type" value="Genomic_DNA"/>
</dbReference>
<name>A0A4Y2DKA0_ARAVE</name>
<organism evidence="1 2">
    <name type="scientific">Araneus ventricosus</name>
    <name type="common">Orbweaver spider</name>
    <name type="synonym">Epeira ventricosa</name>
    <dbReference type="NCBI Taxonomy" id="182803"/>
    <lineage>
        <taxon>Eukaryota</taxon>
        <taxon>Metazoa</taxon>
        <taxon>Ecdysozoa</taxon>
        <taxon>Arthropoda</taxon>
        <taxon>Chelicerata</taxon>
        <taxon>Arachnida</taxon>
        <taxon>Araneae</taxon>
        <taxon>Araneomorphae</taxon>
        <taxon>Entelegynae</taxon>
        <taxon>Araneoidea</taxon>
        <taxon>Araneidae</taxon>
        <taxon>Araneus</taxon>
    </lineage>
</organism>